<dbReference type="eggNOG" id="COG3865">
    <property type="taxonomic scope" value="Bacteria"/>
</dbReference>
<comment type="caution">
    <text evidence="2">The sequence shown here is derived from an EMBL/GenBank/DDBJ whole genome shotgun (WGS) entry which is preliminary data.</text>
</comment>
<proteinExistence type="predicted"/>
<feature type="domain" description="PhnB-like" evidence="1">
    <location>
        <begin position="2"/>
        <end position="116"/>
    </location>
</feature>
<dbReference type="OrthoDB" id="9806473at2"/>
<name>A0A161S4A7_9BACL</name>
<keyword evidence="3" id="KW-1185">Reference proteome</keyword>
<dbReference type="PANTHER" id="PTHR33990">
    <property type="entry name" value="PROTEIN YJDN-RELATED"/>
    <property type="match status" value="1"/>
</dbReference>
<dbReference type="InterPro" id="IPR029068">
    <property type="entry name" value="Glyas_Bleomycin-R_OHBP_Dase"/>
</dbReference>
<organism evidence="2 3">
    <name type="scientific">Paenibacillus elgii</name>
    <dbReference type="NCBI Taxonomy" id="189691"/>
    <lineage>
        <taxon>Bacteria</taxon>
        <taxon>Bacillati</taxon>
        <taxon>Bacillota</taxon>
        <taxon>Bacilli</taxon>
        <taxon>Bacillales</taxon>
        <taxon>Paenibacillaceae</taxon>
        <taxon>Paenibacillus</taxon>
    </lineage>
</organism>
<protein>
    <recommendedName>
        <fullName evidence="1">PhnB-like domain-containing protein</fullName>
    </recommendedName>
</protein>
<dbReference type="Proteomes" id="UP000076563">
    <property type="component" value="Unassembled WGS sequence"/>
</dbReference>
<accession>A0A161S4A7</accession>
<dbReference type="CDD" id="cd06588">
    <property type="entry name" value="PhnB_like"/>
    <property type="match status" value="1"/>
</dbReference>
<reference evidence="3" key="1">
    <citation type="submission" date="2016-01" db="EMBL/GenBank/DDBJ databases">
        <title>Draft genome of Chromobacterium sp. F49.</title>
        <authorList>
            <person name="Hong K.W."/>
        </authorList>
    </citation>
    <scope>NUCLEOTIDE SEQUENCE [LARGE SCALE GENOMIC DNA]</scope>
    <source>
        <strain evidence="3">M63</strain>
    </source>
</reference>
<dbReference type="SUPFAM" id="SSF54593">
    <property type="entry name" value="Glyoxalase/Bleomycin resistance protein/Dihydroxybiphenyl dioxygenase"/>
    <property type="match status" value="1"/>
</dbReference>
<dbReference type="Pfam" id="PF06983">
    <property type="entry name" value="3-dmu-9_3-mt"/>
    <property type="match status" value="1"/>
</dbReference>
<sequence>MQKITPFLWFDGKAEEAMNFYTSIFADSKIESVTRYGEGGPGPRGAVMSGTFQLNGQSFMALNGGPQFTFSPAVSFFVNCETQEEIDELWEKLSEGGEPGRCGWLTDKFGLSWQIIPKILGELLQDKDAEKSARVMQAMLQMDKMDIEALKRAYEGSLN</sequence>
<dbReference type="Gene3D" id="3.10.180.10">
    <property type="entry name" value="2,3-Dihydroxybiphenyl 1,2-Dioxygenase, domain 1"/>
    <property type="match status" value="1"/>
</dbReference>
<dbReference type="InterPro" id="IPR028973">
    <property type="entry name" value="PhnB-like"/>
</dbReference>
<dbReference type="RefSeq" id="WP_063182219.1">
    <property type="nucleotide sequence ID" value="NZ_CP121215.1"/>
</dbReference>
<dbReference type="PANTHER" id="PTHR33990:SF4">
    <property type="entry name" value="PHNB-LIKE DOMAIN-CONTAINING PROTEIN"/>
    <property type="match status" value="1"/>
</dbReference>
<evidence type="ECO:0000313" key="3">
    <source>
        <dbReference type="Proteomes" id="UP000076563"/>
    </source>
</evidence>
<dbReference type="STRING" id="1007103.GCA_000213315_07190"/>
<gene>
    <name evidence="2" type="ORF">AV654_18360</name>
</gene>
<evidence type="ECO:0000259" key="1">
    <source>
        <dbReference type="Pfam" id="PF06983"/>
    </source>
</evidence>
<dbReference type="EMBL" id="LQRA01000052">
    <property type="protein sequence ID" value="KZE79424.1"/>
    <property type="molecule type" value="Genomic_DNA"/>
</dbReference>
<dbReference type="PIRSF" id="PIRSF021700">
    <property type="entry name" value="3_dmu_93_MTrfase"/>
    <property type="match status" value="1"/>
</dbReference>
<dbReference type="AlphaFoldDB" id="A0A161S4A7"/>
<dbReference type="InterPro" id="IPR009725">
    <property type="entry name" value="3_dmu_93_MTrfase"/>
</dbReference>
<evidence type="ECO:0000313" key="2">
    <source>
        <dbReference type="EMBL" id="KZE79424.1"/>
    </source>
</evidence>